<dbReference type="GO" id="GO:0016020">
    <property type="term" value="C:membrane"/>
    <property type="evidence" value="ECO:0007669"/>
    <property type="project" value="UniProtKB-SubCell"/>
</dbReference>
<evidence type="ECO:0000256" key="2">
    <source>
        <dbReference type="ARBA" id="ARBA00022692"/>
    </source>
</evidence>
<evidence type="ECO:0000256" key="4">
    <source>
        <dbReference type="ARBA" id="ARBA00022989"/>
    </source>
</evidence>
<dbReference type="AlphaFoldDB" id="A0A0W0F976"/>
<evidence type="ECO:0000313" key="9">
    <source>
        <dbReference type="EMBL" id="KTB32859.1"/>
    </source>
</evidence>
<comment type="caution">
    <text evidence="9">The sequence shown here is derived from an EMBL/GenBank/DDBJ whole genome shotgun (WGS) entry which is preliminary data.</text>
</comment>
<dbReference type="InterPro" id="IPR011992">
    <property type="entry name" value="EF-hand-dom_pair"/>
</dbReference>
<feature type="region of interest" description="Disordered" evidence="6">
    <location>
        <begin position="84"/>
        <end position="146"/>
    </location>
</feature>
<proteinExistence type="predicted"/>
<evidence type="ECO:0000256" key="7">
    <source>
        <dbReference type="SAM" id="Phobius"/>
    </source>
</evidence>
<evidence type="ECO:0000259" key="8">
    <source>
        <dbReference type="PROSITE" id="PS50222"/>
    </source>
</evidence>
<keyword evidence="4 7" id="KW-1133">Transmembrane helix</keyword>
<dbReference type="eggNOG" id="KOG4629">
    <property type="taxonomic scope" value="Eukaryota"/>
</dbReference>
<sequence length="1017" mass="113487">MDKKEAEVNDRAPTHRQLAAANLDLPLADPVLSTSQEELHQPASPPYRAQASTSNLAQTVFFQNNPYSEYPPSPAYRSRVNMHEDEKAAKDRDSLEEKPKVHYHEDTYRPPSPYYHTQQSPSGPPSTTGTDDEDNDNDNEFDWSGEEDLGDEEAKFEQRMGVAQKKKGWSFKRIITLLFSSLIGSTFLTGVLVTPAILIHFYWYKENPTEHRRYIKDNVQAWLFWAAANLLISWYLALLVDVVPVVFTFIVAAVWGHISEEIKSRVELYNSIKNTAKPAFYAASGWASWVIIFGHIFKLYNVDHAEESRADYTRRMYQVVEFLFFFTLIVCAQKMLSHAIAFAFHRTAYKERLDDLAVALRTIEKLRDYRPKFAPTPGPSRPRSGLRTPLFGTPVIEKDHFHWKSSAKDDDGADADVEDGDKTVVGSSRKSTMMSGKDKGKKANRSSWMLVSGRRQATQDEVGPAGSTSHAHGASVLADKDHRSSSPTQDTHELGVLNRHDQSRPLTPSAGHSPSGTTPILSYSEPHNISPHRYPPTPGRDSPRPSVHERDASETLAAAAKALKTAVLHDARNIKGEEVNTTEVLGLGGVGSRYEAKRLARSIFYAFKPPNVSRNYLLPTDFHVAFTTPEEAETAFRVFDKDDNGDISRSEIKTTVLKVYKERRFLARSMRDVNAALGTLDKVLLFFALVILFFISLQVFGVEVGDSLASIYSIGIAASFVFKNAASNAFDAIMFLFVTHPFDTGDRVFVDEENLVVKKMGLFATVFTRVDGTETYYFNSQLFNKFITNVRRSGKTFENCTIQVAWRTPLEKIDALEACMNSWLSTEENRWFEPATSIMVQNIKYQKYLELTIGIGHNGTWQDWGLRVTRKTAFHAAVQYYCRQLGIIGHEAPLPIIWADEESDTYVPSEYDMSDVGSVRSTGADDAGGVVVSGDIDAEPERVAPGMPSTGVGLSAQPSQQRTAPPEMHIHSPSPQSIPPASASLMGFKAPEVSVAAHLRARKSKGRKAILRGMADG</sequence>
<protein>
    <recommendedName>
        <fullName evidence="8">EF-hand domain-containing protein</fullName>
    </recommendedName>
</protein>
<dbReference type="SUPFAM" id="SSF47473">
    <property type="entry name" value="EF-hand"/>
    <property type="match status" value="1"/>
</dbReference>
<feature type="transmembrane region" description="Helical" evidence="7">
    <location>
        <begin position="232"/>
        <end position="258"/>
    </location>
</feature>
<dbReference type="InterPro" id="IPR006685">
    <property type="entry name" value="MscS_channel_2nd"/>
</dbReference>
<dbReference type="Proteomes" id="UP000054988">
    <property type="component" value="Unassembled WGS sequence"/>
</dbReference>
<feature type="transmembrane region" description="Helical" evidence="7">
    <location>
        <begin position="322"/>
        <end position="344"/>
    </location>
</feature>
<reference evidence="9 10" key="1">
    <citation type="submission" date="2015-12" db="EMBL/GenBank/DDBJ databases">
        <title>Draft genome sequence of Moniliophthora roreri, the causal agent of frosty pod rot of cacao.</title>
        <authorList>
            <person name="Aime M.C."/>
            <person name="Diaz-Valderrama J.R."/>
            <person name="Kijpornyongpan T."/>
            <person name="Phillips-Mora W."/>
        </authorList>
    </citation>
    <scope>NUCLEOTIDE SEQUENCE [LARGE SCALE GENOMIC DNA]</scope>
    <source>
        <strain evidence="9 10">MCA 2952</strain>
    </source>
</reference>
<dbReference type="Gene3D" id="2.30.30.60">
    <property type="match status" value="1"/>
</dbReference>
<feature type="compositionally biased region" description="Basic and acidic residues" evidence="6">
    <location>
        <begin position="478"/>
        <end position="503"/>
    </location>
</feature>
<dbReference type="Pfam" id="PF25886">
    <property type="entry name" value="Msy1"/>
    <property type="match status" value="1"/>
</dbReference>
<evidence type="ECO:0000313" key="10">
    <source>
        <dbReference type="Proteomes" id="UP000054988"/>
    </source>
</evidence>
<feature type="transmembrane region" description="Helical" evidence="7">
    <location>
        <begin position="174"/>
        <end position="203"/>
    </location>
</feature>
<dbReference type="InterPro" id="IPR018247">
    <property type="entry name" value="EF_Hand_1_Ca_BS"/>
</dbReference>
<feature type="transmembrane region" description="Helical" evidence="7">
    <location>
        <begin position="673"/>
        <end position="695"/>
    </location>
</feature>
<feature type="compositionally biased region" description="Basic and acidic residues" evidence="6">
    <location>
        <begin position="1"/>
        <end position="13"/>
    </location>
</feature>
<dbReference type="GO" id="GO:0005262">
    <property type="term" value="F:calcium channel activity"/>
    <property type="evidence" value="ECO:0007669"/>
    <property type="project" value="TreeGrafter"/>
</dbReference>
<comment type="subcellular location">
    <subcellularLocation>
        <location evidence="1">Membrane</location>
    </subcellularLocation>
</comment>
<dbReference type="PROSITE" id="PS50222">
    <property type="entry name" value="EF_HAND_2"/>
    <property type="match status" value="1"/>
</dbReference>
<dbReference type="GO" id="GO:0006874">
    <property type="term" value="P:intracellular calcium ion homeostasis"/>
    <property type="evidence" value="ECO:0007669"/>
    <property type="project" value="TreeGrafter"/>
</dbReference>
<evidence type="ECO:0000256" key="6">
    <source>
        <dbReference type="SAM" id="MobiDB-lite"/>
    </source>
</evidence>
<feature type="region of interest" description="Disordered" evidence="6">
    <location>
        <begin position="404"/>
        <end position="553"/>
    </location>
</feature>
<feature type="compositionally biased region" description="Basic and acidic residues" evidence="6">
    <location>
        <begin position="541"/>
        <end position="553"/>
    </location>
</feature>
<organism evidence="9 10">
    <name type="scientific">Moniliophthora roreri</name>
    <name type="common">Frosty pod rot fungus</name>
    <name type="synonym">Monilia roreri</name>
    <dbReference type="NCBI Taxonomy" id="221103"/>
    <lineage>
        <taxon>Eukaryota</taxon>
        <taxon>Fungi</taxon>
        <taxon>Dikarya</taxon>
        <taxon>Basidiomycota</taxon>
        <taxon>Agaricomycotina</taxon>
        <taxon>Agaricomycetes</taxon>
        <taxon>Agaricomycetidae</taxon>
        <taxon>Agaricales</taxon>
        <taxon>Marasmiineae</taxon>
        <taxon>Marasmiaceae</taxon>
        <taxon>Moniliophthora</taxon>
    </lineage>
</organism>
<keyword evidence="3" id="KW-0106">Calcium</keyword>
<dbReference type="InterPro" id="IPR023408">
    <property type="entry name" value="MscS_beta-dom_sf"/>
</dbReference>
<dbReference type="SUPFAM" id="SSF50182">
    <property type="entry name" value="Sm-like ribonucleoproteins"/>
    <property type="match status" value="1"/>
</dbReference>
<accession>A0A0W0F976</accession>
<keyword evidence="5 7" id="KW-0472">Membrane</keyword>
<dbReference type="InterPro" id="IPR010920">
    <property type="entry name" value="LSM_dom_sf"/>
</dbReference>
<dbReference type="InterPro" id="IPR002048">
    <property type="entry name" value="EF_hand_dom"/>
</dbReference>
<feature type="compositionally biased region" description="Low complexity" evidence="6">
    <location>
        <begin position="18"/>
        <end position="30"/>
    </location>
</feature>
<dbReference type="InterPro" id="IPR058650">
    <property type="entry name" value="Msy1/2-like"/>
</dbReference>
<feature type="compositionally biased region" description="Basic and acidic residues" evidence="6">
    <location>
        <begin position="84"/>
        <end position="108"/>
    </location>
</feature>
<feature type="compositionally biased region" description="Polar residues" evidence="6">
    <location>
        <begin position="115"/>
        <end position="129"/>
    </location>
</feature>
<keyword evidence="2 7" id="KW-0812">Transmembrane</keyword>
<feature type="transmembrane region" description="Helical" evidence="7">
    <location>
        <begin position="279"/>
        <end position="302"/>
    </location>
</feature>
<name>A0A0W0F976_MONRR</name>
<feature type="compositionally biased region" description="Acidic residues" evidence="6">
    <location>
        <begin position="130"/>
        <end position="146"/>
    </location>
</feature>
<evidence type="ECO:0000256" key="3">
    <source>
        <dbReference type="ARBA" id="ARBA00022837"/>
    </source>
</evidence>
<dbReference type="PANTHER" id="PTHR31323:SF1">
    <property type="entry name" value="MECHANOSENSITIVE ION CHANNEL PROTEIN"/>
    <property type="match status" value="1"/>
</dbReference>
<feature type="compositionally biased region" description="Polar residues" evidence="6">
    <location>
        <begin position="425"/>
        <end position="434"/>
    </location>
</feature>
<feature type="region of interest" description="Disordered" evidence="6">
    <location>
        <begin position="948"/>
        <end position="982"/>
    </location>
</feature>
<evidence type="ECO:0000256" key="1">
    <source>
        <dbReference type="ARBA" id="ARBA00004370"/>
    </source>
</evidence>
<gene>
    <name evidence="9" type="ORF">WG66_14662</name>
</gene>
<dbReference type="GO" id="GO:0005509">
    <property type="term" value="F:calcium ion binding"/>
    <property type="evidence" value="ECO:0007669"/>
    <property type="project" value="InterPro"/>
</dbReference>
<evidence type="ECO:0000256" key="5">
    <source>
        <dbReference type="ARBA" id="ARBA00023136"/>
    </source>
</evidence>
<feature type="region of interest" description="Disordered" evidence="6">
    <location>
        <begin position="1"/>
        <end position="55"/>
    </location>
</feature>
<feature type="compositionally biased region" description="Polar residues" evidence="6">
    <location>
        <begin position="504"/>
        <end position="527"/>
    </location>
</feature>
<dbReference type="PROSITE" id="PS00018">
    <property type="entry name" value="EF_HAND_1"/>
    <property type="match status" value="1"/>
</dbReference>
<dbReference type="PANTHER" id="PTHR31323">
    <property type="entry name" value="MECHANOSENSITIVE ION CHANNEL PROTEIN MSY2"/>
    <property type="match status" value="1"/>
</dbReference>
<dbReference type="Pfam" id="PF00924">
    <property type="entry name" value="MS_channel_2nd"/>
    <property type="match status" value="1"/>
</dbReference>
<feature type="domain" description="EF-hand" evidence="8">
    <location>
        <begin position="627"/>
        <end position="662"/>
    </location>
</feature>
<dbReference type="EMBL" id="LATX01002203">
    <property type="protein sequence ID" value="KTB32859.1"/>
    <property type="molecule type" value="Genomic_DNA"/>
</dbReference>
<feature type="compositionally biased region" description="Low complexity" evidence="6">
    <location>
        <begin position="971"/>
        <end position="982"/>
    </location>
</feature>